<evidence type="ECO:0000256" key="4">
    <source>
        <dbReference type="ARBA" id="ARBA00022960"/>
    </source>
</evidence>
<dbReference type="GO" id="GO:0005886">
    <property type="term" value="C:plasma membrane"/>
    <property type="evidence" value="ECO:0007669"/>
    <property type="project" value="UniProtKB-SubCell"/>
</dbReference>
<dbReference type="GO" id="GO:0071555">
    <property type="term" value="P:cell wall organization"/>
    <property type="evidence" value="ECO:0007669"/>
    <property type="project" value="UniProtKB-KW"/>
</dbReference>
<accession>A0A1F8CMF5</accession>
<feature type="transmembrane region" description="Helical" evidence="8">
    <location>
        <begin position="317"/>
        <end position="337"/>
    </location>
</feature>
<feature type="transmembrane region" description="Helical" evidence="8">
    <location>
        <begin position="65"/>
        <end position="84"/>
    </location>
</feature>
<comment type="pathway">
    <text evidence="8">Cell wall biogenesis; peptidoglycan biosynthesis.</text>
</comment>
<dbReference type="HAMAP" id="MF_02078">
    <property type="entry name" value="MurJ_MviN"/>
    <property type="match status" value="1"/>
</dbReference>
<keyword evidence="2 8" id="KW-1003">Cell membrane</keyword>
<comment type="subcellular location">
    <subcellularLocation>
        <location evidence="1 8">Cell membrane</location>
        <topology evidence="1 8">Multi-pass membrane protein</topology>
    </subcellularLocation>
</comment>
<proteinExistence type="inferred from homology"/>
<evidence type="ECO:0000313" key="9">
    <source>
        <dbReference type="EMBL" id="OGM77462.1"/>
    </source>
</evidence>
<dbReference type="CDD" id="cd13123">
    <property type="entry name" value="MATE_MurJ_like"/>
    <property type="match status" value="1"/>
</dbReference>
<comment type="function">
    <text evidence="8">Involved in peptidoglycan biosynthesis. Transports lipid-linked peptidoglycan precursors from the inner to the outer leaflet of the cytoplasmic membrane.</text>
</comment>
<dbReference type="GO" id="GO:0034204">
    <property type="term" value="P:lipid translocation"/>
    <property type="evidence" value="ECO:0007669"/>
    <property type="project" value="TreeGrafter"/>
</dbReference>
<keyword evidence="8" id="KW-0961">Cell wall biogenesis/degradation</keyword>
<evidence type="ECO:0000256" key="6">
    <source>
        <dbReference type="ARBA" id="ARBA00022989"/>
    </source>
</evidence>
<evidence type="ECO:0000256" key="7">
    <source>
        <dbReference type="ARBA" id="ARBA00023136"/>
    </source>
</evidence>
<dbReference type="NCBIfam" id="TIGR01695">
    <property type="entry name" value="murJ_mviN"/>
    <property type="match status" value="1"/>
</dbReference>
<dbReference type="UniPathway" id="UPA00219"/>
<feature type="transmembrane region" description="Helical" evidence="8">
    <location>
        <begin position="104"/>
        <end position="124"/>
    </location>
</feature>
<evidence type="ECO:0000256" key="5">
    <source>
        <dbReference type="ARBA" id="ARBA00022984"/>
    </source>
</evidence>
<dbReference type="PANTHER" id="PTHR47019:SF1">
    <property type="entry name" value="LIPID II FLIPPASE MURJ"/>
    <property type="match status" value="1"/>
</dbReference>
<feature type="transmembrane region" description="Helical" evidence="8">
    <location>
        <begin position="391"/>
        <end position="409"/>
    </location>
</feature>
<comment type="caution">
    <text evidence="9">The sequence shown here is derived from an EMBL/GenBank/DDBJ whole genome shotgun (WGS) entry which is preliminary data.</text>
</comment>
<feature type="transmembrane region" description="Helical" evidence="8">
    <location>
        <begin position="508"/>
        <end position="530"/>
    </location>
</feature>
<dbReference type="InterPro" id="IPR051050">
    <property type="entry name" value="Lipid_II_flippase_MurJ/MviN"/>
</dbReference>
<feature type="transmembrane region" description="Helical" evidence="8">
    <location>
        <begin position="169"/>
        <end position="190"/>
    </location>
</feature>
<feature type="transmembrane region" description="Helical" evidence="8">
    <location>
        <begin position="145"/>
        <end position="163"/>
    </location>
</feature>
<keyword evidence="4 8" id="KW-0133">Cell shape</keyword>
<dbReference type="PANTHER" id="PTHR47019">
    <property type="entry name" value="LIPID II FLIPPASE MURJ"/>
    <property type="match status" value="1"/>
</dbReference>
<dbReference type="GO" id="GO:0015648">
    <property type="term" value="F:lipid-linked peptidoglycan transporter activity"/>
    <property type="evidence" value="ECO:0007669"/>
    <property type="project" value="UniProtKB-UniRule"/>
</dbReference>
<dbReference type="GO" id="GO:0009252">
    <property type="term" value="P:peptidoglycan biosynthetic process"/>
    <property type="evidence" value="ECO:0007669"/>
    <property type="project" value="UniProtKB-UniRule"/>
</dbReference>
<keyword evidence="8" id="KW-0813">Transport</keyword>
<keyword evidence="3 8" id="KW-0812">Transmembrane</keyword>
<feature type="transmembrane region" description="Helical" evidence="8">
    <location>
        <begin position="12"/>
        <end position="32"/>
    </location>
</feature>
<feature type="transmembrane region" description="Helical" evidence="8">
    <location>
        <begin position="415"/>
        <end position="436"/>
    </location>
</feature>
<comment type="similarity">
    <text evidence="8">Belongs to the MurJ/MviN family.</text>
</comment>
<keyword evidence="6 8" id="KW-1133">Transmembrane helix</keyword>
<dbReference type="PRINTS" id="PR01806">
    <property type="entry name" value="VIRFACTRMVIN"/>
</dbReference>
<name>A0A1F8CMF5_9BACT</name>
<evidence type="ECO:0000313" key="10">
    <source>
        <dbReference type="Proteomes" id="UP000179241"/>
    </source>
</evidence>
<gene>
    <name evidence="8" type="primary">murJ</name>
    <name evidence="9" type="ORF">A2188_03425</name>
</gene>
<feature type="transmembrane region" description="Helical" evidence="8">
    <location>
        <begin position="197"/>
        <end position="219"/>
    </location>
</feature>
<keyword evidence="7 8" id="KW-0472">Membrane</keyword>
<dbReference type="InterPro" id="IPR004268">
    <property type="entry name" value="MurJ"/>
</dbReference>
<reference evidence="9 10" key="1">
    <citation type="journal article" date="2016" name="Nat. Commun.">
        <title>Thousands of microbial genomes shed light on interconnected biogeochemical processes in an aquifer system.</title>
        <authorList>
            <person name="Anantharaman K."/>
            <person name="Brown C.T."/>
            <person name="Hug L.A."/>
            <person name="Sharon I."/>
            <person name="Castelle C.J."/>
            <person name="Probst A.J."/>
            <person name="Thomas B.C."/>
            <person name="Singh A."/>
            <person name="Wilkins M.J."/>
            <person name="Karaoz U."/>
            <person name="Brodie E.L."/>
            <person name="Williams K.H."/>
            <person name="Hubbard S.S."/>
            <person name="Banfield J.F."/>
        </authorList>
    </citation>
    <scope>NUCLEOTIDE SEQUENCE [LARGE SCALE GENOMIC DNA]</scope>
</reference>
<dbReference type="EMBL" id="MGHU01000018">
    <property type="protein sequence ID" value="OGM77462.1"/>
    <property type="molecule type" value="Genomic_DNA"/>
</dbReference>
<protein>
    <recommendedName>
        <fullName evidence="8">Probable lipid II flippase MurJ</fullName>
    </recommendedName>
</protein>
<feature type="transmembrane region" description="Helical" evidence="8">
    <location>
        <begin position="349"/>
        <end position="370"/>
    </location>
</feature>
<dbReference type="GO" id="GO:0008360">
    <property type="term" value="P:regulation of cell shape"/>
    <property type="evidence" value="ECO:0007669"/>
    <property type="project" value="UniProtKB-KW"/>
</dbReference>
<feature type="transmembrane region" description="Helical" evidence="8">
    <location>
        <begin position="457"/>
        <end position="474"/>
    </location>
</feature>
<keyword evidence="5 8" id="KW-0573">Peptidoglycan synthesis</keyword>
<evidence type="ECO:0000256" key="8">
    <source>
        <dbReference type="HAMAP-Rule" id="MF_02078"/>
    </source>
</evidence>
<evidence type="ECO:0000256" key="2">
    <source>
        <dbReference type="ARBA" id="ARBA00022475"/>
    </source>
</evidence>
<organism evidence="9 10">
    <name type="scientific">Candidatus Woesebacteria bacterium RIFOXYA1_FULL_43_9</name>
    <dbReference type="NCBI Taxonomy" id="1802534"/>
    <lineage>
        <taxon>Bacteria</taxon>
        <taxon>Candidatus Woeseibacteriota</taxon>
    </lineage>
</organism>
<evidence type="ECO:0000256" key="1">
    <source>
        <dbReference type="ARBA" id="ARBA00004651"/>
    </source>
</evidence>
<dbReference type="Pfam" id="PF03023">
    <property type="entry name" value="MurJ"/>
    <property type="match status" value="1"/>
</dbReference>
<sequence>MKNFISRGKNLFFAKQGSVLSAALVIMTMIVASRLLGLVRQRTLASLFTADQLSVFFAAFRLPDLVFEILVFGTFSSAFIPVFARLVKKDEKEAWLLSSRVMNVALLAFCILALAFSVLAPDIYRLIAPGYGFAEQLQIVKMARVLFLAQGLFVVSYVLTSVLESLKTFFIPALSPIFYNLGIITSTLLLHQRLGLMAPVVGVLIGAFLHLLIQLPFAVKLGFRFNWSFKINDGVKSVGRLAWPRLVESLFLQLSKMGELYFSSIISTAAYTFYTLGNSLQLLPVGLVGTSIAKAALPTFSEKGEARHEFLDVFWRTFYQMTFLILPMSVAFIVLRIPLVRLVFGTDIFTWAATVQTGYVVSAFSLGMLFQTNNALLSRAFFALHDTKTPVSTSIISLLLIFGLDFLFIRGLGWPVWGLAFAYSLGMFFQFVALLISFKKKIGYQPKVFKWTFVKQAISVASSGSVMFLLIKLFDRSVWVKRLSFIAFLDENIPFEKFVLDTRFTQNLLILTVLVSLIGGVVYLAVSWLLKVRELSSFQKLIKRLLTAR</sequence>
<dbReference type="Proteomes" id="UP000179241">
    <property type="component" value="Unassembled WGS sequence"/>
</dbReference>
<dbReference type="AlphaFoldDB" id="A0A1F8CMF5"/>
<evidence type="ECO:0000256" key="3">
    <source>
        <dbReference type="ARBA" id="ARBA00022692"/>
    </source>
</evidence>